<dbReference type="InterPro" id="IPR002509">
    <property type="entry name" value="NODB_dom"/>
</dbReference>
<keyword evidence="2" id="KW-0732">Signal</keyword>
<dbReference type="PANTHER" id="PTHR34216">
    <property type="match status" value="1"/>
</dbReference>
<dbReference type="GO" id="GO:0016810">
    <property type="term" value="F:hydrolase activity, acting on carbon-nitrogen (but not peptide) bonds"/>
    <property type="evidence" value="ECO:0007669"/>
    <property type="project" value="InterPro"/>
</dbReference>
<sequence>MRRRLLIYLAGCFYYSGLVALARWWTRHAGKRVIIVNYHTATGGAFLQHLLYLRKHYRIMPVEAALAELYSGSVMLSMCQGKKDRRTPLVVTLDDGYTDNFSYGMQLAHDYCVPLSIYLIPGYINSGQRFWWFEGKYMARHTAVPEVLLEKQTFQLQHEDGRVAMAQFIDERTRHATSVAERETFLTTARELLKLSSSSTQSEQDREHLPINWDQARAMEQSGWISFGAHTMHHPILSYLSDASEIKREVTECRQVLEQKLGHPIRSFAYPVGQEQHIGTAVVQAVQEAGYDWALTTTYGFNTPATDPYRLKRIEADVDQHWLIVAVASAGLWGFIAHMRWFPFIRKNFTNASYKKGL</sequence>
<dbReference type="OrthoDB" id="9778320at2"/>
<proteinExistence type="predicted"/>
<dbReference type="GO" id="GO:0005975">
    <property type="term" value="P:carbohydrate metabolic process"/>
    <property type="evidence" value="ECO:0007669"/>
    <property type="project" value="InterPro"/>
</dbReference>
<evidence type="ECO:0000259" key="4">
    <source>
        <dbReference type="Pfam" id="PF01522"/>
    </source>
</evidence>
<dbReference type="GO" id="GO:0005576">
    <property type="term" value="C:extracellular region"/>
    <property type="evidence" value="ECO:0007669"/>
    <property type="project" value="UniProtKB-SubCell"/>
</dbReference>
<name>A0A5A5TAM1_9CHLR</name>
<gene>
    <name evidence="5" type="ORF">KDI_17700</name>
</gene>
<accession>A0A5A5TAM1</accession>
<reference evidence="5 6" key="1">
    <citation type="submission" date="2019-01" db="EMBL/GenBank/DDBJ databases">
        <title>Draft genome sequence of Dictyobacter sp. Uno17.</title>
        <authorList>
            <person name="Wang C.M."/>
            <person name="Zheng Y."/>
            <person name="Sakai Y."/>
            <person name="Abe K."/>
            <person name="Yokota A."/>
            <person name="Yabe S."/>
        </authorList>
    </citation>
    <scope>NUCLEOTIDE SEQUENCE [LARGE SCALE GENOMIC DNA]</scope>
    <source>
        <strain evidence="5 6">Uno17</strain>
    </source>
</reference>
<keyword evidence="6" id="KW-1185">Reference proteome</keyword>
<dbReference type="Pfam" id="PF01522">
    <property type="entry name" value="Polysacc_deac_1"/>
    <property type="match status" value="1"/>
</dbReference>
<comment type="caution">
    <text evidence="5">The sequence shown here is derived from an EMBL/GenBank/DDBJ whole genome shotgun (WGS) entry which is preliminary data.</text>
</comment>
<dbReference type="RefSeq" id="WP_149401203.1">
    <property type="nucleotide sequence ID" value="NZ_BIXY01000020.1"/>
</dbReference>
<dbReference type="InterPro" id="IPR051398">
    <property type="entry name" value="Polysacch_Deacetylase"/>
</dbReference>
<evidence type="ECO:0000256" key="1">
    <source>
        <dbReference type="ARBA" id="ARBA00004613"/>
    </source>
</evidence>
<evidence type="ECO:0000256" key="2">
    <source>
        <dbReference type="ARBA" id="ARBA00022729"/>
    </source>
</evidence>
<dbReference type="AlphaFoldDB" id="A0A5A5TAM1"/>
<protein>
    <recommendedName>
        <fullName evidence="4">NodB homology domain-containing protein</fullName>
    </recommendedName>
</protein>
<keyword evidence="3" id="KW-0472">Membrane</keyword>
<feature type="transmembrane region" description="Helical" evidence="3">
    <location>
        <begin position="5"/>
        <end position="25"/>
    </location>
</feature>
<keyword evidence="3" id="KW-0812">Transmembrane</keyword>
<dbReference type="EMBL" id="BIXY01000020">
    <property type="protein sequence ID" value="GCF08206.1"/>
    <property type="molecule type" value="Genomic_DNA"/>
</dbReference>
<organism evidence="5 6">
    <name type="scientific">Dictyobacter arantiisoli</name>
    <dbReference type="NCBI Taxonomy" id="2014874"/>
    <lineage>
        <taxon>Bacteria</taxon>
        <taxon>Bacillati</taxon>
        <taxon>Chloroflexota</taxon>
        <taxon>Ktedonobacteria</taxon>
        <taxon>Ktedonobacterales</taxon>
        <taxon>Dictyobacteraceae</taxon>
        <taxon>Dictyobacter</taxon>
    </lineage>
</organism>
<dbReference type="CDD" id="cd10918">
    <property type="entry name" value="CE4_NodB_like_5s_6s"/>
    <property type="match status" value="1"/>
</dbReference>
<feature type="transmembrane region" description="Helical" evidence="3">
    <location>
        <begin position="322"/>
        <end position="342"/>
    </location>
</feature>
<evidence type="ECO:0000256" key="3">
    <source>
        <dbReference type="SAM" id="Phobius"/>
    </source>
</evidence>
<evidence type="ECO:0000313" key="6">
    <source>
        <dbReference type="Proteomes" id="UP000322530"/>
    </source>
</evidence>
<comment type="subcellular location">
    <subcellularLocation>
        <location evidence="1">Secreted</location>
    </subcellularLocation>
</comment>
<keyword evidence="3" id="KW-1133">Transmembrane helix</keyword>
<evidence type="ECO:0000313" key="5">
    <source>
        <dbReference type="EMBL" id="GCF08206.1"/>
    </source>
</evidence>
<dbReference type="InterPro" id="IPR011330">
    <property type="entry name" value="Glyco_hydro/deAcase_b/a-brl"/>
</dbReference>
<feature type="domain" description="NodB homology" evidence="4">
    <location>
        <begin position="84"/>
        <end position="292"/>
    </location>
</feature>
<dbReference type="Proteomes" id="UP000322530">
    <property type="component" value="Unassembled WGS sequence"/>
</dbReference>
<dbReference type="Gene3D" id="3.20.20.370">
    <property type="entry name" value="Glycoside hydrolase/deacetylase"/>
    <property type="match status" value="1"/>
</dbReference>
<dbReference type="SUPFAM" id="SSF88713">
    <property type="entry name" value="Glycoside hydrolase/deacetylase"/>
    <property type="match status" value="1"/>
</dbReference>
<dbReference type="PANTHER" id="PTHR34216:SF3">
    <property type="entry name" value="POLY-BETA-1,6-N-ACETYL-D-GLUCOSAMINE N-DEACETYLASE"/>
    <property type="match status" value="1"/>
</dbReference>